<dbReference type="InterPro" id="IPR039425">
    <property type="entry name" value="RNA_pol_sigma-70-like"/>
</dbReference>
<dbReference type="KEGG" id="aagg:ETAA8_02770"/>
<dbReference type="CDD" id="cd06171">
    <property type="entry name" value="Sigma70_r4"/>
    <property type="match status" value="1"/>
</dbReference>
<keyword evidence="4" id="KW-0804">Transcription</keyword>
<protein>
    <submittedName>
        <fullName evidence="6">RNA polymerase sigma factor</fullName>
    </submittedName>
</protein>
<dbReference type="NCBIfam" id="TIGR02937">
    <property type="entry name" value="sigma70-ECF"/>
    <property type="match status" value="1"/>
</dbReference>
<keyword evidence="2" id="KW-0805">Transcription regulation</keyword>
<dbReference type="OrthoDB" id="260857at2"/>
<keyword evidence="7" id="KW-1185">Reference proteome</keyword>
<evidence type="ECO:0000313" key="7">
    <source>
        <dbReference type="Proteomes" id="UP000315017"/>
    </source>
</evidence>
<dbReference type="InterPro" id="IPR013324">
    <property type="entry name" value="RNA_pol_sigma_r3/r4-like"/>
</dbReference>
<comment type="similarity">
    <text evidence="1">Belongs to the sigma-70 factor family. ECF subfamily.</text>
</comment>
<name>A0A517Y4P9_9BACT</name>
<evidence type="ECO:0000256" key="2">
    <source>
        <dbReference type="ARBA" id="ARBA00023015"/>
    </source>
</evidence>
<dbReference type="RefSeq" id="WP_145083783.1">
    <property type="nucleotide sequence ID" value="NZ_CP036274.1"/>
</dbReference>
<evidence type="ECO:0000256" key="3">
    <source>
        <dbReference type="ARBA" id="ARBA00023082"/>
    </source>
</evidence>
<evidence type="ECO:0000259" key="5">
    <source>
        <dbReference type="Pfam" id="PF08281"/>
    </source>
</evidence>
<keyword evidence="3" id="KW-0731">Sigma factor</keyword>
<dbReference type="InterPro" id="IPR036388">
    <property type="entry name" value="WH-like_DNA-bd_sf"/>
</dbReference>
<dbReference type="GO" id="GO:0003677">
    <property type="term" value="F:DNA binding"/>
    <property type="evidence" value="ECO:0007669"/>
    <property type="project" value="InterPro"/>
</dbReference>
<feature type="domain" description="RNA polymerase sigma factor 70 region 4 type 2" evidence="5">
    <location>
        <begin position="129"/>
        <end position="182"/>
    </location>
</feature>
<dbReference type="AlphaFoldDB" id="A0A517Y4P9"/>
<dbReference type="EMBL" id="CP036274">
    <property type="protein sequence ID" value="QDU25214.1"/>
    <property type="molecule type" value="Genomic_DNA"/>
</dbReference>
<evidence type="ECO:0000256" key="4">
    <source>
        <dbReference type="ARBA" id="ARBA00023163"/>
    </source>
</evidence>
<evidence type="ECO:0000256" key="1">
    <source>
        <dbReference type="ARBA" id="ARBA00010641"/>
    </source>
</evidence>
<organism evidence="6 7">
    <name type="scientific">Anatilimnocola aggregata</name>
    <dbReference type="NCBI Taxonomy" id="2528021"/>
    <lineage>
        <taxon>Bacteria</taxon>
        <taxon>Pseudomonadati</taxon>
        <taxon>Planctomycetota</taxon>
        <taxon>Planctomycetia</taxon>
        <taxon>Pirellulales</taxon>
        <taxon>Pirellulaceae</taxon>
        <taxon>Anatilimnocola</taxon>
    </lineage>
</organism>
<sequence>MPLTDEDRQLLQLCLEHEPRAWEAFVDRFLGLVIHVVNHTADSRGLSITTQDLEDLTADVFLAFVADDYAVMRRFKGLSSLATYLTVVARRVVVREMLRRKLNAPPADAAEADEVVDQHQPVEDRLSNREEVQKLMEELGGEEAKIVQLYHIEGKSYDEISSTLGIPSNSVGPTLYRARAKLRRFGVDSAAN</sequence>
<accession>A0A517Y4P9</accession>
<reference evidence="6 7" key="1">
    <citation type="submission" date="2019-02" db="EMBL/GenBank/DDBJ databases">
        <title>Deep-cultivation of Planctomycetes and their phenomic and genomic characterization uncovers novel biology.</title>
        <authorList>
            <person name="Wiegand S."/>
            <person name="Jogler M."/>
            <person name="Boedeker C."/>
            <person name="Pinto D."/>
            <person name="Vollmers J."/>
            <person name="Rivas-Marin E."/>
            <person name="Kohn T."/>
            <person name="Peeters S.H."/>
            <person name="Heuer A."/>
            <person name="Rast P."/>
            <person name="Oberbeckmann S."/>
            <person name="Bunk B."/>
            <person name="Jeske O."/>
            <person name="Meyerdierks A."/>
            <person name="Storesund J.E."/>
            <person name="Kallscheuer N."/>
            <person name="Luecker S."/>
            <person name="Lage O.M."/>
            <person name="Pohl T."/>
            <person name="Merkel B.J."/>
            <person name="Hornburger P."/>
            <person name="Mueller R.-W."/>
            <person name="Bruemmer F."/>
            <person name="Labrenz M."/>
            <person name="Spormann A.M."/>
            <person name="Op den Camp H."/>
            <person name="Overmann J."/>
            <person name="Amann R."/>
            <person name="Jetten M.S.M."/>
            <person name="Mascher T."/>
            <person name="Medema M.H."/>
            <person name="Devos D.P."/>
            <person name="Kaster A.-K."/>
            <person name="Ovreas L."/>
            <person name="Rohde M."/>
            <person name="Galperin M.Y."/>
            <person name="Jogler C."/>
        </authorList>
    </citation>
    <scope>NUCLEOTIDE SEQUENCE [LARGE SCALE GENOMIC DNA]</scope>
    <source>
        <strain evidence="6 7">ETA_A8</strain>
    </source>
</reference>
<dbReference type="Gene3D" id="1.10.1740.10">
    <property type="match status" value="1"/>
</dbReference>
<evidence type="ECO:0000313" key="6">
    <source>
        <dbReference type="EMBL" id="QDU25214.1"/>
    </source>
</evidence>
<dbReference type="GO" id="GO:0006352">
    <property type="term" value="P:DNA-templated transcription initiation"/>
    <property type="evidence" value="ECO:0007669"/>
    <property type="project" value="InterPro"/>
</dbReference>
<dbReference type="Proteomes" id="UP000315017">
    <property type="component" value="Chromosome"/>
</dbReference>
<dbReference type="GO" id="GO:0016987">
    <property type="term" value="F:sigma factor activity"/>
    <property type="evidence" value="ECO:0007669"/>
    <property type="project" value="UniProtKB-KW"/>
</dbReference>
<dbReference type="PANTHER" id="PTHR43133">
    <property type="entry name" value="RNA POLYMERASE ECF-TYPE SIGMA FACTO"/>
    <property type="match status" value="1"/>
</dbReference>
<dbReference type="InterPro" id="IPR014284">
    <property type="entry name" value="RNA_pol_sigma-70_dom"/>
</dbReference>
<dbReference type="SUPFAM" id="SSF88659">
    <property type="entry name" value="Sigma3 and sigma4 domains of RNA polymerase sigma factors"/>
    <property type="match status" value="1"/>
</dbReference>
<proteinExistence type="inferred from homology"/>
<dbReference type="InterPro" id="IPR013325">
    <property type="entry name" value="RNA_pol_sigma_r2"/>
</dbReference>
<dbReference type="Pfam" id="PF08281">
    <property type="entry name" value="Sigma70_r4_2"/>
    <property type="match status" value="1"/>
</dbReference>
<dbReference type="SUPFAM" id="SSF88946">
    <property type="entry name" value="Sigma2 domain of RNA polymerase sigma factors"/>
    <property type="match status" value="1"/>
</dbReference>
<dbReference type="Gene3D" id="1.10.10.10">
    <property type="entry name" value="Winged helix-like DNA-binding domain superfamily/Winged helix DNA-binding domain"/>
    <property type="match status" value="1"/>
</dbReference>
<dbReference type="InterPro" id="IPR013249">
    <property type="entry name" value="RNA_pol_sigma70_r4_t2"/>
</dbReference>
<dbReference type="PANTHER" id="PTHR43133:SF51">
    <property type="entry name" value="RNA POLYMERASE SIGMA FACTOR"/>
    <property type="match status" value="1"/>
</dbReference>
<gene>
    <name evidence="6" type="ORF">ETAA8_02770</name>
</gene>